<organism evidence="2 3">
    <name type="scientific">Dictyobacter kobayashii</name>
    <dbReference type="NCBI Taxonomy" id="2014872"/>
    <lineage>
        <taxon>Bacteria</taxon>
        <taxon>Bacillati</taxon>
        <taxon>Chloroflexota</taxon>
        <taxon>Ktedonobacteria</taxon>
        <taxon>Ktedonobacterales</taxon>
        <taxon>Dictyobacteraceae</taxon>
        <taxon>Dictyobacter</taxon>
    </lineage>
</organism>
<keyword evidence="1" id="KW-0472">Membrane</keyword>
<evidence type="ECO:0000313" key="3">
    <source>
        <dbReference type="Proteomes" id="UP000287188"/>
    </source>
</evidence>
<accession>A0A402AMF5</accession>
<proteinExistence type="predicted"/>
<keyword evidence="1" id="KW-1133">Transmembrane helix</keyword>
<dbReference type="EMBL" id="BIFS01000001">
    <property type="protein sequence ID" value="GCE20361.1"/>
    <property type="molecule type" value="Genomic_DNA"/>
</dbReference>
<evidence type="ECO:0000256" key="1">
    <source>
        <dbReference type="SAM" id="Phobius"/>
    </source>
</evidence>
<reference evidence="3" key="1">
    <citation type="submission" date="2018-12" db="EMBL/GenBank/DDBJ databases">
        <title>Tengunoibacter tsumagoiensis gen. nov., sp. nov., Dictyobacter kobayashii sp. nov., D. alpinus sp. nov., and D. joshuensis sp. nov. and description of Dictyobacteraceae fam. nov. within the order Ktedonobacterales isolated from Tengu-no-mugimeshi.</title>
        <authorList>
            <person name="Wang C.M."/>
            <person name="Zheng Y."/>
            <person name="Sakai Y."/>
            <person name="Toyoda A."/>
            <person name="Minakuchi Y."/>
            <person name="Abe K."/>
            <person name="Yokota A."/>
            <person name="Yabe S."/>
        </authorList>
    </citation>
    <scope>NUCLEOTIDE SEQUENCE [LARGE SCALE GENOMIC DNA]</scope>
    <source>
        <strain evidence="3">Uno11</strain>
    </source>
</reference>
<evidence type="ECO:0000313" key="2">
    <source>
        <dbReference type="EMBL" id="GCE20361.1"/>
    </source>
</evidence>
<dbReference type="RefSeq" id="WP_126552054.1">
    <property type="nucleotide sequence ID" value="NZ_BIFS01000001.1"/>
</dbReference>
<protein>
    <submittedName>
        <fullName evidence="2">Uncharacterized protein</fullName>
    </submittedName>
</protein>
<comment type="caution">
    <text evidence="2">The sequence shown here is derived from an EMBL/GenBank/DDBJ whole genome shotgun (WGS) entry which is preliminary data.</text>
</comment>
<dbReference type="Proteomes" id="UP000287188">
    <property type="component" value="Unassembled WGS sequence"/>
</dbReference>
<sequence length="63" mass="6988">MTTFILSPMQVLLVLGALVLASLIFRAMKLRSLLVVAVVALAVLFLVKFQVPVVQFFTVFAHR</sequence>
<dbReference type="AlphaFoldDB" id="A0A402AMF5"/>
<keyword evidence="3" id="KW-1185">Reference proteome</keyword>
<gene>
    <name evidence="2" type="ORF">KDK_41610</name>
</gene>
<name>A0A402AMF5_9CHLR</name>
<feature type="transmembrane region" description="Helical" evidence="1">
    <location>
        <begin position="32"/>
        <end position="51"/>
    </location>
</feature>
<keyword evidence="1" id="KW-0812">Transmembrane</keyword>
<feature type="transmembrane region" description="Helical" evidence="1">
    <location>
        <begin position="6"/>
        <end position="25"/>
    </location>
</feature>